<evidence type="ECO:0000313" key="1">
    <source>
        <dbReference type="EMBL" id="CAG8812965.1"/>
    </source>
</evidence>
<reference evidence="1" key="1">
    <citation type="submission" date="2021-06" db="EMBL/GenBank/DDBJ databases">
        <authorList>
            <person name="Kallberg Y."/>
            <person name="Tangrot J."/>
            <person name="Rosling A."/>
        </authorList>
    </citation>
    <scope>NUCLEOTIDE SEQUENCE</scope>
    <source>
        <strain evidence="1">MA453B</strain>
    </source>
</reference>
<protein>
    <submittedName>
        <fullName evidence="1">1793_t:CDS:1</fullName>
    </submittedName>
</protein>
<dbReference type="Proteomes" id="UP000789405">
    <property type="component" value="Unassembled WGS sequence"/>
</dbReference>
<feature type="non-terminal residue" evidence="1">
    <location>
        <position position="66"/>
    </location>
</feature>
<dbReference type="AlphaFoldDB" id="A0A9N9K6W6"/>
<comment type="caution">
    <text evidence="1">The sequence shown here is derived from an EMBL/GenBank/DDBJ whole genome shotgun (WGS) entry which is preliminary data.</text>
</comment>
<organism evidence="1 2">
    <name type="scientific">Dentiscutata erythropus</name>
    <dbReference type="NCBI Taxonomy" id="1348616"/>
    <lineage>
        <taxon>Eukaryota</taxon>
        <taxon>Fungi</taxon>
        <taxon>Fungi incertae sedis</taxon>
        <taxon>Mucoromycota</taxon>
        <taxon>Glomeromycotina</taxon>
        <taxon>Glomeromycetes</taxon>
        <taxon>Diversisporales</taxon>
        <taxon>Gigasporaceae</taxon>
        <taxon>Dentiscutata</taxon>
    </lineage>
</organism>
<dbReference type="OrthoDB" id="10383204at2759"/>
<gene>
    <name evidence="1" type="ORF">DERYTH_LOCUS25723</name>
</gene>
<accession>A0A9N9K6W6</accession>
<evidence type="ECO:0000313" key="2">
    <source>
        <dbReference type="Proteomes" id="UP000789405"/>
    </source>
</evidence>
<keyword evidence="2" id="KW-1185">Reference proteome</keyword>
<sequence>MSDTKSVKLHNIINDAEYLANANYFTNEENDIESIDNMINTTTNSEIDLLITSNLENEMSMLFTSK</sequence>
<proteinExistence type="predicted"/>
<name>A0A9N9K6W6_9GLOM</name>
<dbReference type="EMBL" id="CAJVPY010049476">
    <property type="protein sequence ID" value="CAG8812965.1"/>
    <property type="molecule type" value="Genomic_DNA"/>
</dbReference>